<dbReference type="KEGG" id="mnt:21400066"/>
<evidence type="ECO:0000313" key="5">
    <source>
        <dbReference type="Proteomes" id="UP000030645"/>
    </source>
</evidence>
<keyword evidence="5" id="KW-1185">Reference proteome</keyword>
<organism evidence="4 5">
    <name type="scientific">Morus notabilis</name>
    <dbReference type="NCBI Taxonomy" id="981085"/>
    <lineage>
        <taxon>Eukaryota</taxon>
        <taxon>Viridiplantae</taxon>
        <taxon>Streptophyta</taxon>
        <taxon>Embryophyta</taxon>
        <taxon>Tracheophyta</taxon>
        <taxon>Spermatophyta</taxon>
        <taxon>Magnoliopsida</taxon>
        <taxon>eudicotyledons</taxon>
        <taxon>Gunneridae</taxon>
        <taxon>Pentapetalae</taxon>
        <taxon>rosids</taxon>
        <taxon>fabids</taxon>
        <taxon>Rosales</taxon>
        <taxon>Moraceae</taxon>
        <taxon>Moreae</taxon>
        <taxon>Morus</taxon>
    </lineage>
</organism>
<comment type="similarity">
    <text evidence="1">Belongs to the plant acyltransferase family.</text>
</comment>
<dbReference type="Pfam" id="PF02458">
    <property type="entry name" value="Transferase"/>
    <property type="match status" value="1"/>
</dbReference>
<dbReference type="AlphaFoldDB" id="W9RKY0"/>
<gene>
    <name evidence="4" type="ORF">L484_017043</name>
</gene>
<dbReference type="OrthoDB" id="671439at2759"/>
<dbReference type="GO" id="GO:0016746">
    <property type="term" value="F:acyltransferase activity"/>
    <property type="evidence" value="ECO:0007669"/>
    <property type="project" value="UniProtKB-KW"/>
</dbReference>
<name>W9RKY0_9ROSA</name>
<dbReference type="eggNOG" id="ENOG502SI0I">
    <property type="taxonomic scope" value="Eukaryota"/>
</dbReference>
<keyword evidence="2" id="KW-0808">Transferase</keyword>
<proteinExistence type="inferred from homology"/>
<keyword evidence="3" id="KW-0012">Acyltransferase</keyword>
<evidence type="ECO:0000256" key="1">
    <source>
        <dbReference type="ARBA" id="ARBA00009861"/>
    </source>
</evidence>
<evidence type="ECO:0000256" key="2">
    <source>
        <dbReference type="ARBA" id="ARBA00022679"/>
    </source>
</evidence>
<dbReference type="InterPro" id="IPR023213">
    <property type="entry name" value="CAT-like_dom_sf"/>
</dbReference>
<dbReference type="EMBL" id="KE345237">
    <property type="protein sequence ID" value="EXB96195.1"/>
    <property type="molecule type" value="Genomic_DNA"/>
</dbReference>
<dbReference type="Proteomes" id="UP000030645">
    <property type="component" value="Unassembled WGS sequence"/>
</dbReference>
<evidence type="ECO:0000256" key="3">
    <source>
        <dbReference type="ARBA" id="ARBA00023315"/>
    </source>
</evidence>
<accession>W9RKY0</accession>
<dbReference type="Gene3D" id="3.30.559.10">
    <property type="entry name" value="Chloramphenicol acetyltransferase-like domain"/>
    <property type="match status" value="2"/>
</dbReference>
<protein>
    <submittedName>
        <fullName evidence="4">Vinorine synthase</fullName>
    </submittedName>
</protein>
<evidence type="ECO:0000313" key="4">
    <source>
        <dbReference type="EMBL" id="EXB96195.1"/>
    </source>
</evidence>
<dbReference type="PANTHER" id="PTHR31623">
    <property type="entry name" value="F21J9.9"/>
    <property type="match status" value="1"/>
</dbReference>
<dbReference type="PANTHER" id="PTHR31623:SF20">
    <property type="entry name" value="VINORINE SYNTHASE-LIKE"/>
    <property type="match status" value="1"/>
</dbReference>
<reference evidence="5" key="1">
    <citation type="submission" date="2013-01" db="EMBL/GenBank/DDBJ databases">
        <title>Draft Genome Sequence of a Mulberry Tree, Morus notabilis C.K. Schneid.</title>
        <authorList>
            <person name="He N."/>
            <person name="Zhao S."/>
        </authorList>
    </citation>
    <scope>NUCLEOTIDE SEQUENCE</scope>
</reference>
<dbReference type="STRING" id="981085.W9RKY0"/>
<sequence>MQVITISREYVKPSNPFLHHLKPYKLCLFDQLTPLTYPPGIIFYPNAKLGHYIDQNHNFNNNNYNGNDNDNILQETLAQLKKSLSEALNLHYPFAGRIKNNLYVDDFDAGLLYVEARVNCRMSEYFKLRDTESLDHFLPFPPFRKEAAETSSLPQVAFQVNIFACGGIALGISLSHKFCDGATVMYLLKTWAAEFTNSPEKVVLPNLAGASSAFPPRDLPQSHLDLMDEMWFKETNYVTKRFVFDAKAIATLRAKAKSDRVPKPSRNEALTGFIWKHATAASWAVSGSPKLSVAAHAVNMRPRVKKPYSLENSTGNLFWWAFAAANPANETERELHQLVGLLKEVLEGFDNDFLESMHGQEGFAMISELLSQIEAMFSMESEKPDIFAFTGWNGLFNDIDFGWGKPFWVGVMGKVGPVFRNLVVFIDAQWGKGIEAWITLEEKQMKVLESDKEFLAFAALNPGISSL</sequence>